<dbReference type="eggNOG" id="KOG1849">
    <property type="taxonomic scope" value="Eukaryota"/>
</dbReference>
<feature type="domain" description="Peptidase C50" evidence="6">
    <location>
        <begin position="1951"/>
        <end position="2045"/>
    </location>
</feature>
<dbReference type="EMBL" id="PSQE01000002">
    <property type="protein sequence ID" value="RHN71576.1"/>
    <property type="molecule type" value="Genomic_DNA"/>
</dbReference>
<dbReference type="Gramene" id="rna7190">
    <property type="protein sequence ID" value="RHN71576.1"/>
    <property type="gene ID" value="gene7190"/>
</dbReference>
<evidence type="ECO:0000256" key="4">
    <source>
        <dbReference type="ARBA" id="ARBA00022829"/>
    </source>
</evidence>
<reference evidence="7 10" key="1">
    <citation type="journal article" date="2011" name="Nature">
        <title>The Medicago genome provides insight into the evolution of rhizobial symbioses.</title>
        <authorList>
            <person name="Young N.D."/>
            <person name="Debelle F."/>
            <person name="Oldroyd G.E."/>
            <person name="Geurts R."/>
            <person name="Cannon S.B."/>
            <person name="Udvardi M.K."/>
            <person name="Benedito V.A."/>
            <person name="Mayer K.F."/>
            <person name="Gouzy J."/>
            <person name="Schoof H."/>
            <person name="Van de Peer Y."/>
            <person name="Proost S."/>
            <person name="Cook D.R."/>
            <person name="Meyers B.C."/>
            <person name="Spannagl M."/>
            <person name="Cheung F."/>
            <person name="De Mita S."/>
            <person name="Krishnakumar V."/>
            <person name="Gundlach H."/>
            <person name="Zhou S."/>
            <person name="Mudge J."/>
            <person name="Bharti A.K."/>
            <person name="Murray J.D."/>
            <person name="Naoumkina M.A."/>
            <person name="Rosen B."/>
            <person name="Silverstein K.A."/>
            <person name="Tang H."/>
            <person name="Rombauts S."/>
            <person name="Zhao P.X."/>
            <person name="Zhou P."/>
            <person name="Barbe V."/>
            <person name="Bardou P."/>
            <person name="Bechner M."/>
            <person name="Bellec A."/>
            <person name="Berger A."/>
            <person name="Berges H."/>
            <person name="Bidwell S."/>
            <person name="Bisseling T."/>
            <person name="Choisne N."/>
            <person name="Couloux A."/>
            <person name="Denny R."/>
            <person name="Deshpande S."/>
            <person name="Dai X."/>
            <person name="Doyle J.J."/>
            <person name="Dudez A.M."/>
            <person name="Farmer A.D."/>
            <person name="Fouteau S."/>
            <person name="Franken C."/>
            <person name="Gibelin C."/>
            <person name="Gish J."/>
            <person name="Goldstein S."/>
            <person name="Gonzalez A.J."/>
            <person name="Green P.J."/>
            <person name="Hallab A."/>
            <person name="Hartog M."/>
            <person name="Hua A."/>
            <person name="Humphray S.J."/>
            <person name="Jeong D.H."/>
            <person name="Jing Y."/>
            <person name="Jocker A."/>
            <person name="Kenton S.M."/>
            <person name="Kim D.J."/>
            <person name="Klee K."/>
            <person name="Lai H."/>
            <person name="Lang C."/>
            <person name="Lin S."/>
            <person name="Macmil S.L."/>
            <person name="Magdelenat G."/>
            <person name="Matthews L."/>
            <person name="McCorrison J."/>
            <person name="Monaghan E.L."/>
            <person name="Mun J.H."/>
            <person name="Najar F.Z."/>
            <person name="Nicholson C."/>
            <person name="Noirot C."/>
            <person name="O'Bleness M."/>
            <person name="Paule C.R."/>
            <person name="Poulain J."/>
            <person name="Prion F."/>
            <person name="Qin B."/>
            <person name="Qu C."/>
            <person name="Retzel E.F."/>
            <person name="Riddle C."/>
            <person name="Sallet E."/>
            <person name="Samain S."/>
            <person name="Samson N."/>
            <person name="Sanders I."/>
            <person name="Saurat O."/>
            <person name="Scarpelli C."/>
            <person name="Schiex T."/>
            <person name="Segurens B."/>
            <person name="Severin A.J."/>
            <person name="Sherrier D.J."/>
            <person name="Shi R."/>
            <person name="Sims S."/>
            <person name="Singer S.R."/>
            <person name="Sinharoy S."/>
            <person name="Sterck L."/>
            <person name="Viollet A."/>
            <person name="Wang B.B."/>
            <person name="Wang K."/>
            <person name="Wang M."/>
            <person name="Wang X."/>
            <person name="Warfsmann J."/>
            <person name="Weissenbach J."/>
            <person name="White D.D."/>
            <person name="White J.D."/>
            <person name="Wiley G.B."/>
            <person name="Wincker P."/>
            <person name="Xing Y."/>
            <person name="Yang L."/>
            <person name="Yao Z."/>
            <person name="Ying F."/>
            <person name="Zhai J."/>
            <person name="Zhou L."/>
            <person name="Zuber A."/>
            <person name="Denarie J."/>
            <person name="Dixon R.A."/>
            <person name="May G.D."/>
            <person name="Schwartz D.C."/>
            <person name="Rogers J."/>
            <person name="Quetier F."/>
            <person name="Town C.D."/>
            <person name="Roe B.A."/>
        </authorList>
    </citation>
    <scope>NUCLEOTIDE SEQUENCE [LARGE SCALE GENOMIC DNA]</scope>
    <source>
        <strain evidence="7">A17</strain>
        <strain evidence="9 10">cv. Jemalong A17</strain>
    </source>
</reference>
<protein>
    <recommendedName>
        <fullName evidence="2">separase</fullName>
        <ecNumber evidence="2">3.4.22.49</ecNumber>
    </recommendedName>
</protein>
<dbReference type="GO" id="GO:0005634">
    <property type="term" value="C:nucleus"/>
    <property type="evidence" value="ECO:0000318"/>
    <property type="project" value="GO_Central"/>
</dbReference>
<dbReference type="HOGENOM" id="CLU_001952_0_0_1"/>
<dbReference type="GO" id="GO:0005737">
    <property type="term" value="C:cytoplasm"/>
    <property type="evidence" value="ECO:0000318"/>
    <property type="project" value="GO_Central"/>
</dbReference>
<evidence type="ECO:0000313" key="8">
    <source>
        <dbReference type="EMBL" id="RHN71576.1"/>
    </source>
</evidence>
<dbReference type="GO" id="GO:0004197">
    <property type="term" value="F:cysteine-type endopeptidase activity"/>
    <property type="evidence" value="ECO:0000318"/>
    <property type="project" value="GO_Central"/>
</dbReference>
<reference evidence="7 10" key="2">
    <citation type="journal article" date="2014" name="BMC Genomics">
        <title>An improved genome release (version Mt4.0) for the model legume Medicago truncatula.</title>
        <authorList>
            <person name="Tang H."/>
            <person name="Krishnakumar V."/>
            <person name="Bidwell S."/>
            <person name="Rosen B."/>
            <person name="Chan A."/>
            <person name="Zhou S."/>
            <person name="Gentzbittel L."/>
            <person name="Childs K.L."/>
            <person name="Yandell M."/>
            <person name="Gundlach H."/>
            <person name="Mayer K.F."/>
            <person name="Schwartz D.C."/>
            <person name="Town C.D."/>
        </authorList>
    </citation>
    <scope>GENOME REANNOTATION</scope>
    <source>
        <strain evidence="9 10">cv. Jemalong A17</strain>
    </source>
</reference>
<dbReference type="OrthoDB" id="10255632at2759"/>
<comment type="catalytic activity">
    <reaction evidence="1">
        <text>All bonds known to be hydrolyzed by this endopeptidase have arginine in P1 and an acidic residue in P4. P6 is often occupied by an acidic residue or by a hydroxy-amino-acid residue, the phosphorylation of which enhances cleavage.</text>
        <dbReference type="EC" id="3.4.22.49"/>
    </reaction>
</comment>
<dbReference type="EC" id="3.4.22.49" evidence="2"/>
<dbReference type="ExpressionAtlas" id="G7IK10">
    <property type="expression patterns" value="differential"/>
</dbReference>
<dbReference type="EnsemblPlants" id="AES63348">
    <property type="protein sequence ID" value="AES63348"/>
    <property type="gene ID" value="MTR_2g007790"/>
</dbReference>
<evidence type="ECO:0000256" key="3">
    <source>
        <dbReference type="ARBA" id="ARBA00022801"/>
    </source>
</evidence>
<keyword evidence="4" id="KW-0159">Chromosome partition</keyword>
<keyword evidence="10" id="KW-1185">Reference proteome</keyword>
<dbReference type="PANTHER" id="PTHR12792:SF0">
    <property type="entry name" value="SEPARIN"/>
    <property type="match status" value="1"/>
</dbReference>
<keyword evidence="3 8" id="KW-0378">Hydrolase</keyword>
<dbReference type="InterPro" id="IPR056933">
    <property type="entry name" value="TPR_ESP1"/>
</dbReference>
<dbReference type="EMBL" id="CM001218">
    <property type="protein sequence ID" value="AES63348.2"/>
    <property type="molecule type" value="Genomic_DNA"/>
</dbReference>
<accession>G7IK10</accession>
<sequence>MASSTEQSLLSKLESSDSTGIYALVSEYLRPFSNIKSSSSTNNVTLIRQLTKQFFHFIKKSVSILPKRIPELFNSEIPNSNYALITELCKTYLLCFDCLEIISSELDSKPLQIHFSRMRMIRCFESCDRFQEAEVEGFKLLEKLNGGKRKGKKILPEVGNSGGGDNEDFCELVVEIAFSLLKCAASMAPDKDDDYLRRVLCLIDEVKPWLRGLDSDSYEKYHNPIVYNLGICALNLLEKKVSSSDKDLLITFCRTTLVEYANSSIKDRLFKVAQNMCSVFFKLEEDEFLYIMDILDCVARESKVEEGNAGIKFVQLVDYCAVKCKTANASFCYTFAAYLNKAAERYKQFILNSILRLYAAGLVVVSCNLRARAEDLVSPGTAKFECLLGVLLENMKILQSSPPLLGSLHICSRRSCLSSSVEDQQFDGHTCTQSVSDCKASMTYLSFYTEALDFICQPLASSINSERKEFVTGKDDASALTVLSTVGDAFHALCQFVLYDPSLKFEKNDDRFNEKSRTVPLVTLAAFTLSIRTNLKLQESTQLIKHIIASKWVDTGRLKYIINRLHNIFLVFYRNKQLKEASKVLNLCCKASWLFIKRHCGNLSEGALKEFVNDDYTRSARLLDILYETDNLKTRKKLIKILKNWSIAKDMFEKLPTPIPVVKQWVKIECQRVKDVDGSVDSPSLYSLLLSSKELSKRNIGTILEQELTEYELMSYYYPEFCQKMQIEITNILLQNIYITPNSCFQKAQTIVRKGKALRFCGIGGLSDCIQCLSEAIIILKEISGEMCTNSIPIYNQLCVAYCLRALCTQEAEPSSQQIFEDVKAALDLWLGISCVDCFEEGECSALSDNITILLYNIIDLSHLKGFMDLLNDAYRLVIKMFKLKSVSMEKWLTLLWESRRLSHALCVSPVNEAFILNSLDDFSDLSNINFWIHNLKGNQSSLIGFQQNFSFLFASSHRSSCDHGSSFQVEISVDEVQKAALKLISNVPVPNHCTFLAGYLYSDLCGRLIANGQLIEALSFAKEAHRLHDQLFKVKFRHIFQKHNEENNITVDFLKNLMEGVDKIEVDTSVVREIFLFDSISRDLQDNYLSPWKIMQSYLESTLQVGAIYEIIGDGIEAETYLRWGKAISCLLQLPLFIVAFSSLLGKLYATKRLWDSADKELQLAEQILNDNSTPFCCSKCKLILEVTLHGYLGDLCQSKFNACEEGVSEETAKNWYTSALNKLTLSEWKNPLSCPEDDSDAIATDVKCAGGKTCTCSLMNEVGEDVKKSTKVGPGTKIGPKQNRKSKNVAKVISKEPNIVVENQSRLTRSRYRSIQNQQTSISRKLEVNENVEGNQISGPSDMLSRKDSISTEIGCSISSKIGGRVSSKCAVTCLLSEMKCWNCLPSEVLKSGLLNDFIILKWEFVRRKLSMKLLTRVAKCFAYPDQNDEAQKILLRSMSFLFGRNPFCHTFSSIPVDSFHQLVAKEIPGDVFAIERAEIVYSICWHSLKCYHSEYMRNIFCNLSHIKFEDVASWLMVAFVLSREVPAVSQKVSILLAVMYVVSSSSEQFLMPSFSKVFDENYWSSYFHQASIGTHLTYQFLSHTSGGCKGPYVTGSSSIREVAFDSLRIAPDSTVDLAEHVKNFFARLPLTTIIGISLLDREYTSLLQELLLYPACVRAWMLVSRLNFKTEPVVILLPLDSILQDEGDLSTGSDFLQMCEKPGKVWRCPWGGSTMVDDIAPAFKTILKENYSSSTSLFETTEQNMRLWWDWRINVDRRLAKFLRNLEDLWFGSWKFLLLGEWSNCNFFDSVLKNLVNDLRSKCKLNVNEGLLKIILGGSKYVCEGKSLLPQLCSKKDCYIAKGGYCDGAKSGIFSNVANKLMSSEVAFELLNEALNVLEVDDSMNREPVILVLDPEVQMLAWENLPILRKQEVYRMPSVSSISFVLDKGSTSKEPVGRNLAPFPSIDPLDAFYLVNPDGDLAGTQIEFEKFFRDQNLEGKAGSKPTVKELASALESHELFIYFGHGSGVQYISRREIEKLPQCGATLLMGCSSGSLTLNGSYAPQGVPLSYLLAGSPSIVANLWEVTDKDIDRFGKAMFDAWLKERSKVDIQCLQCNLLSEELEAMNLKGGKGRGKRKVPKKKSLELPENDSLSTKCNHRRKIGAFMGQARNVCKLPFLIGASPVCYGVPTGIWRKKDT</sequence>
<feature type="region of interest" description="Disordered" evidence="5">
    <location>
        <begin position="2113"/>
        <end position="2135"/>
    </location>
</feature>
<dbReference type="MEROPS" id="C50.005"/>
<dbReference type="STRING" id="3880.G7IK10"/>
<dbReference type="PaxDb" id="3880-AES63348"/>
<dbReference type="Pfam" id="PF25110">
    <property type="entry name" value="TPR_ESP1"/>
    <property type="match status" value="1"/>
</dbReference>
<evidence type="ECO:0000313" key="7">
    <source>
        <dbReference type="EMBL" id="AES63348.2"/>
    </source>
</evidence>
<dbReference type="InterPro" id="IPR005314">
    <property type="entry name" value="Peptidase_C50"/>
</dbReference>
<evidence type="ECO:0000256" key="5">
    <source>
        <dbReference type="SAM" id="MobiDB-lite"/>
    </source>
</evidence>
<evidence type="ECO:0000256" key="1">
    <source>
        <dbReference type="ARBA" id="ARBA00000451"/>
    </source>
</evidence>
<evidence type="ECO:0000313" key="10">
    <source>
        <dbReference type="Proteomes" id="UP000002051"/>
    </source>
</evidence>
<evidence type="ECO:0000313" key="9">
    <source>
        <dbReference type="EnsemblPlants" id="AES63348"/>
    </source>
</evidence>
<evidence type="ECO:0000256" key="2">
    <source>
        <dbReference type="ARBA" id="ARBA00012489"/>
    </source>
</evidence>
<accession>A0A0C3UW59</accession>
<dbReference type="PANTHER" id="PTHR12792">
    <property type="entry name" value="EXTRA SPINDLE POLES 1-RELATED"/>
    <property type="match status" value="1"/>
</dbReference>
<gene>
    <name evidence="9" type="primary">11418825</name>
    <name evidence="7" type="ordered locus">MTR_2g007790</name>
    <name evidence="8" type="ORF">MtrunA17_Chr2g0278351</name>
</gene>
<evidence type="ECO:0000259" key="6">
    <source>
        <dbReference type="PROSITE" id="PS51700"/>
    </source>
</evidence>
<dbReference type="GO" id="GO:0051307">
    <property type="term" value="P:meiotic chromosome separation"/>
    <property type="evidence" value="ECO:0000318"/>
    <property type="project" value="GO_Central"/>
</dbReference>
<name>G7IK10_MEDTR</name>
<dbReference type="InterPro" id="IPR056932">
    <property type="entry name" value="TPR_ESP1_2nd"/>
</dbReference>
<dbReference type="GO" id="GO:0006508">
    <property type="term" value="P:proteolysis"/>
    <property type="evidence" value="ECO:0007669"/>
    <property type="project" value="InterPro"/>
</dbReference>
<dbReference type="PROSITE" id="PS51700">
    <property type="entry name" value="SEPARIN"/>
    <property type="match status" value="1"/>
</dbReference>
<dbReference type="Proteomes" id="UP000265566">
    <property type="component" value="Chromosome 2"/>
</dbReference>
<reference evidence="9" key="3">
    <citation type="submission" date="2015-04" db="UniProtKB">
        <authorList>
            <consortium name="EnsemblPlants"/>
        </authorList>
    </citation>
    <scope>IDENTIFICATION</scope>
    <source>
        <strain evidence="9">cv. Jemalong A17</strain>
    </source>
</reference>
<reference evidence="8" key="4">
    <citation type="journal article" date="2018" name="Nat. Plants">
        <title>Whole-genome landscape of Medicago truncatula symbiotic genes.</title>
        <authorList>
            <person name="Pecrix Y."/>
            <person name="Gamas P."/>
            <person name="Carrere S."/>
        </authorList>
    </citation>
    <scope>NUCLEOTIDE SEQUENCE</scope>
    <source>
        <tissue evidence="8">Leaves</tissue>
    </source>
</reference>
<organism evidence="7 10">
    <name type="scientific">Medicago truncatula</name>
    <name type="common">Barrel medic</name>
    <name type="synonym">Medicago tribuloides</name>
    <dbReference type="NCBI Taxonomy" id="3880"/>
    <lineage>
        <taxon>Eukaryota</taxon>
        <taxon>Viridiplantae</taxon>
        <taxon>Streptophyta</taxon>
        <taxon>Embryophyta</taxon>
        <taxon>Tracheophyta</taxon>
        <taxon>Spermatophyta</taxon>
        <taxon>Magnoliopsida</taxon>
        <taxon>eudicotyledons</taxon>
        <taxon>Gunneridae</taxon>
        <taxon>Pentapetalae</taxon>
        <taxon>rosids</taxon>
        <taxon>fabids</taxon>
        <taxon>Fabales</taxon>
        <taxon>Fabaceae</taxon>
        <taxon>Papilionoideae</taxon>
        <taxon>50 kb inversion clade</taxon>
        <taxon>NPAAA clade</taxon>
        <taxon>Hologalegina</taxon>
        <taxon>IRL clade</taxon>
        <taxon>Trifolieae</taxon>
        <taxon>Medicago</taxon>
    </lineage>
</organism>
<dbReference type="Pfam" id="PF25113">
    <property type="entry name" value="TPR_ESP1_2nd"/>
    <property type="match status" value="1"/>
</dbReference>
<dbReference type="KEGG" id="mtr:11418825"/>
<proteinExistence type="predicted"/>
<feature type="compositionally biased region" description="Basic residues" evidence="5">
    <location>
        <begin position="2114"/>
        <end position="2125"/>
    </location>
</feature>
<dbReference type="GO" id="GO:0072686">
    <property type="term" value="C:mitotic spindle"/>
    <property type="evidence" value="ECO:0000318"/>
    <property type="project" value="GO_Central"/>
</dbReference>
<dbReference type="InterPro" id="IPR030397">
    <property type="entry name" value="SEPARIN_core_dom"/>
</dbReference>
<dbReference type="Pfam" id="PF03568">
    <property type="entry name" value="Separin_C"/>
    <property type="match status" value="1"/>
</dbReference>
<dbReference type="Proteomes" id="UP000002051">
    <property type="component" value="Chromosome 2"/>
</dbReference>